<dbReference type="Proteomes" id="UP000828390">
    <property type="component" value="Unassembled WGS sequence"/>
</dbReference>
<protein>
    <recommendedName>
        <fullName evidence="4">HTH psq-type domain-containing protein</fullName>
    </recommendedName>
</protein>
<dbReference type="AlphaFoldDB" id="A0A9D4LBX4"/>
<feature type="region of interest" description="Disordered" evidence="1">
    <location>
        <begin position="1"/>
        <end position="33"/>
    </location>
</feature>
<name>A0A9D4LBX4_DREPO</name>
<evidence type="ECO:0000256" key="1">
    <source>
        <dbReference type="SAM" id="MobiDB-lite"/>
    </source>
</evidence>
<dbReference type="EMBL" id="JAIWYP010000003">
    <property type="protein sequence ID" value="KAH3854337.1"/>
    <property type="molecule type" value="Genomic_DNA"/>
</dbReference>
<feature type="compositionally biased region" description="Basic residues" evidence="1">
    <location>
        <begin position="16"/>
        <end position="26"/>
    </location>
</feature>
<gene>
    <name evidence="2" type="ORF">DPMN_096874</name>
</gene>
<reference evidence="2" key="2">
    <citation type="submission" date="2020-11" db="EMBL/GenBank/DDBJ databases">
        <authorList>
            <person name="McCartney M.A."/>
            <person name="Auch B."/>
            <person name="Kono T."/>
            <person name="Mallez S."/>
            <person name="Becker A."/>
            <person name="Gohl D.M."/>
            <person name="Silverstein K.A.T."/>
            <person name="Koren S."/>
            <person name="Bechman K.B."/>
            <person name="Herman A."/>
            <person name="Abrahante J.E."/>
            <person name="Garbe J."/>
        </authorList>
    </citation>
    <scope>NUCLEOTIDE SEQUENCE</scope>
    <source>
        <strain evidence="2">Duluth1</strain>
        <tissue evidence="2">Whole animal</tissue>
    </source>
</reference>
<accession>A0A9D4LBX4</accession>
<sequence>MGPKKHRSPAQSMAKSLKRKYSRKSPGKTNRVKRELRMIENDKVPIRKAAEQFGVSYG</sequence>
<comment type="caution">
    <text evidence="2">The sequence shown here is derived from an EMBL/GenBank/DDBJ whole genome shotgun (WGS) entry which is preliminary data.</text>
</comment>
<evidence type="ECO:0008006" key="4">
    <source>
        <dbReference type="Google" id="ProtNLM"/>
    </source>
</evidence>
<reference evidence="2" key="1">
    <citation type="journal article" date="2019" name="bioRxiv">
        <title>The Genome of the Zebra Mussel, Dreissena polymorpha: A Resource for Invasive Species Research.</title>
        <authorList>
            <person name="McCartney M.A."/>
            <person name="Auch B."/>
            <person name="Kono T."/>
            <person name="Mallez S."/>
            <person name="Zhang Y."/>
            <person name="Obille A."/>
            <person name="Becker A."/>
            <person name="Abrahante J.E."/>
            <person name="Garbe J."/>
            <person name="Badalamenti J.P."/>
            <person name="Herman A."/>
            <person name="Mangelson H."/>
            <person name="Liachko I."/>
            <person name="Sullivan S."/>
            <person name="Sone E.D."/>
            <person name="Koren S."/>
            <person name="Silverstein K.A.T."/>
            <person name="Beckman K.B."/>
            <person name="Gohl D.M."/>
        </authorList>
    </citation>
    <scope>NUCLEOTIDE SEQUENCE</scope>
    <source>
        <strain evidence="2">Duluth1</strain>
        <tissue evidence="2">Whole animal</tissue>
    </source>
</reference>
<proteinExistence type="predicted"/>
<evidence type="ECO:0000313" key="3">
    <source>
        <dbReference type="Proteomes" id="UP000828390"/>
    </source>
</evidence>
<keyword evidence="3" id="KW-1185">Reference proteome</keyword>
<organism evidence="2 3">
    <name type="scientific">Dreissena polymorpha</name>
    <name type="common">Zebra mussel</name>
    <name type="synonym">Mytilus polymorpha</name>
    <dbReference type="NCBI Taxonomy" id="45954"/>
    <lineage>
        <taxon>Eukaryota</taxon>
        <taxon>Metazoa</taxon>
        <taxon>Spiralia</taxon>
        <taxon>Lophotrochozoa</taxon>
        <taxon>Mollusca</taxon>
        <taxon>Bivalvia</taxon>
        <taxon>Autobranchia</taxon>
        <taxon>Heteroconchia</taxon>
        <taxon>Euheterodonta</taxon>
        <taxon>Imparidentia</taxon>
        <taxon>Neoheterodontei</taxon>
        <taxon>Myida</taxon>
        <taxon>Dreissenoidea</taxon>
        <taxon>Dreissenidae</taxon>
        <taxon>Dreissena</taxon>
    </lineage>
</organism>
<evidence type="ECO:0000313" key="2">
    <source>
        <dbReference type="EMBL" id="KAH3854337.1"/>
    </source>
</evidence>